<dbReference type="GO" id="GO:0004674">
    <property type="term" value="F:protein serine/threonine kinase activity"/>
    <property type="evidence" value="ECO:0007669"/>
    <property type="project" value="UniProtKB-KW"/>
</dbReference>
<dbReference type="PANTHER" id="PTHR24348">
    <property type="entry name" value="SERINE/THREONINE-PROTEIN KINASE UNC-51-RELATED"/>
    <property type="match status" value="1"/>
</dbReference>
<feature type="binding site" evidence="5">
    <location>
        <position position="34"/>
    </location>
    <ligand>
        <name>ATP</name>
        <dbReference type="ChEBI" id="CHEBI:30616"/>
    </ligand>
</feature>
<dbReference type="SMART" id="SM00220">
    <property type="entry name" value="S_TKc"/>
    <property type="match status" value="1"/>
</dbReference>
<dbReference type="AlphaFoldDB" id="A0A5K1HJV2"/>
<dbReference type="InterPro" id="IPR017441">
    <property type="entry name" value="Protein_kinase_ATP_BS"/>
</dbReference>
<evidence type="ECO:0000256" key="6">
    <source>
        <dbReference type="RuleBase" id="RU000304"/>
    </source>
</evidence>
<dbReference type="PANTHER" id="PTHR24348:SF22">
    <property type="entry name" value="NON-SPECIFIC SERINE_THREONINE PROTEIN KINASE"/>
    <property type="match status" value="1"/>
</dbReference>
<evidence type="ECO:0000256" key="5">
    <source>
        <dbReference type="PROSITE-ProRule" id="PRU10141"/>
    </source>
</evidence>
<accession>A0A5K1HJV2</accession>
<dbReference type="CDD" id="cd00180">
    <property type="entry name" value="PKc"/>
    <property type="match status" value="1"/>
</dbReference>
<sequence length="149" mass="17163">MFLNKYKNKRRLGKGAYGDVYLVEDEKGQQLALKLISVRMIENEPHLREYLDGEIECMKTMNSPNIIKLYDVAEDDTSIYLVLEYCDGGDLINYQAKLANRVFSLPKATEVLAEVIIGLEQLHQEGYLHRDIKSQNVLIKNENGKEVRL</sequence>
<dbReference type="EMBL" id="LR722105">
    <property type="protein sequence ID" value="VVW87922.1"/>
    <property type="molecule type" value="Genomic_DNA"/>
</dbReference>
<dbReference type="GO" id="GO:0000407">
    <property type="term" value="C:phagophore assembly site"/>
    <property type="evidence" value="ECO:0007669"/>
    <property type="project" value="TreeGrafter"/>
</dbReference>
<dbReference type="PROSITE" id="PS00107">
    <property type="entry name" value="PROTEIN_KINASE_ATP"/>
    <property type="match status" value="1"/>
</dbReference>
<dbReference type="GO" id="GO:0000045">
    <property type="term" value="P:autophagosome assembly"/>
    <property type="evidence" value="ECO:0007669"/>
    <property type="project" value="TreeGrafter"/>
</dbReference>
<dbReference type="PROSITE" id="PS00108">
    <property type="entry name" value="PROTEIN_KINASE_ST"/>
    <property type="match status" value="1"/>
</dbReference>
<evidence type="ECO:0000256" key="4">
    <source>
        <dbReference type="ARBA" id="ARBA00022840"/>
    </source>
</evidence>
<keyword evidence="3" id="KW-0418">Kinase</keyword>
<evidence type="ECO:0000259" key="7">
    <source>
        <dbReference type="PROSITE" id="PS50011"/>
    </source>
</evidence>
<dbReference type="InterPro" id="IPR045269">
    <property type="entry name" value="Atg1-like"/>
</dbReference>
<dbReference type="PROSITE" id="PS50011">
    <property type="entry name" value="PROTEIN_KINASE_DOM"/>
    <property type="match status" value="1"/>
</dbReference>
<dbReference type="GO" id="GO:0005776">
    <property type="term" value="C:autophagosome"/>
    <property type="evidence" value="ECO:0007669"/>
    <property type="project" value="TreeGrafter"/>
</dbReference>
<dbReference type="InterPro" id="IPR008271">
    <property type="entry name" value="Ser/Thr_kinase_AS"/>
</dbReference>
<evidence type="ECO:0000313" key="8">
    <source>
        <dbReference type="EMBL" id="VVW87922.1"/>
    </source>
</evidence>
<dbReference type="Gene3D" id="1.10.510.10">
    <property type="entry name" value="Transferase(Phosphotransferase) domain 1"/>
    <property type="match status" value="1"/>
</dbReference>
<dbReference type="SUPFAM" id="SSF56112">
    <property type="entry name" value="Protein kinase-like (PK-like)"/>
    <property type="match status" value="1"/>
</dbReference>
<dbReference type="GO" id="GO:0005829">
    <property type="term" value="C:cytosol"/>
    <property type="evidence" value="ECO:0007669"/>
    <property type="project" value="TreeGrafter"/>
</dbReference>
<protein>
    <recommendedName>
        <fullName evidence="7">Protein kinase domain-containing protein</fullName>
    </recommendedName>
</protein>
<evidence type="ECO:0000256" key="1">
    <source>
        <dbReference type="ARBA" id="ARBA00022679"/>
    </source>
</evidence>
<comment type="similarity">
    <text evidence="6">Belongs to the protein kinase superfamily.</text>
</comment>
<dbReference type="GO" id="GO:0010506">
    <property type="term" value="P:regulation of autophagy"/>
    <property type="evidence" value="ECO:0007669"/>
    <property type="project" value="InterPro"/>
</dbReference>
<evidence type="ECO:0000256" key="2">
    <source>
        <dbReference type="ARBA" id="ARBA00022741"/>
    </source>
</evidence>
<reference evidence="8" key="1">
    <citation type="submission" date="2019-09" db="EMBL/GenBank/DDBJ databases">
        <authorList>
            <person name="Zhang L."/>
        </authorList>
    </citation>
    <scope>NUCLEOTIDE SEQUENCE</scope>
</reference>
<dbReference type="Pfam" id="PF00069">
    <property type="entry name" value="Pkinase"/>
    <property type="match status" value="1"/>
</dbReference>
<keyword evidence="4 5" id="KW-0067">ATP-binding</keyword>
<dbReference type="GO" id="GO:0016020">
    <property type="term" value="C:membrane"/>
    <property type="evidence" value="ECO:0007669"/>
    <property type="project" value="TreeGrafter"/>
</dbReference>
<feature type="domain" description="Protein kinase" evidence="7">
    <location>
        <begin position="6"/>
        <end position="149"/>
    </location>
</feature>
<dbReference type="GO" id="GO:0005524">
    <property type="term" value="F:ATP binding"/>
    <property type="evidence" value="ECO:0007669"/>
    <property type="project" value="UniProtKB-UniRule"/>
</dbReference>
<name>A0A5K1HJV2_9MAGN</name>
<keyword evidence="6" id="KW-0723">Serine/threonine-protein kinase</keyword>
<keyword evidence="2 5" id="KW-0547">Nucleotide-binding</keyword>
<keyword evidence="1" id="KW-0808">Transferase</keyword>
<dbReference type="FunFam" id="3.30.200.20:FF:000042">
    <property type="entry name" value="Aurora kinase A"/>
    <property type="match status" value="1"/>
</dbReference>
<evidence type="ECO:0000256" key="3">
    <source>
        <dbReference type="ARBA" id="ARBA00022777"/>
    </source>
</evidence>
<proteinExistence type="inferred from homology"/>
<dbReference type="InterPro" id="IPR000719">
    <property type="entry name" value="Prot_kinase_dom"/>
</dbReference>
<gene>
    <name evidence="8" type="ORF">NYM_LOCUS29947</name>
</gene>
<dbReference type="InterPro" id="IPR011009">
    <property type="entry name" value="Kinase-like_dom_sf"/>
</dbReference>
<organism evidence="8">
    <name type="scientific">Nymphaea colorata</name>
    <name type="common">pocket water lily</name>
    <dbReference type="NCBI Taxonomy" id="210225"/>
    <lineage>
        <taxon>Eukaryota</taxon>
        <taxon>Viridiplantae</taxon>
        <taxon>Streptophyta</taxon>
        <taxon>Embryophyta</taxon>
        <taxon>Tracheophyta</taxon>
        <taxon>Spermatophyta</taxon>
        <taxon>Magnoliopsida</taxon>
        <taxon>Nymphaeales</taxon>
        <taxon>Nymphaeaceae</taxon>
        <taxon>Nymphaea</taxon>
    </lineage>
</organism>